<dbReference type="KEGG" id="mic:Mic7113_6469"/>
<feature type="transmembrane region" description="Helical" evidence="1">
    <location>
        <begin position="353"/>
        <end position="373"/>
    </location>
</feature>
<dbReference type="HOGENOM" id="CLU_620834_0_0_3"/>
<keyword evidence="1" id="KW-0812">Transmembrane</keyword>
<name>K9WQI6_9CYAN</name>
<sequence>MLLLLAIVFLAVIHLSICIFYIQRNLIRQSQRFHTLNNWLEVSAQANVNFWVLVPLFKETELAKTTVNRFYSELKEIQNLKIIFITHYSDQPTSAIVKEALSSLENRENFIHLISTRIKSLKSEQLNFALDWIDSALRDCDFVSVYDCDSVPDARAFQFLSNYLVLNNINQEQMIAFQQSPYYPLKEGNISVEIIATSRNIHSLNYHYTAEITSYFRTENFNPLRMAIHLTGHGEHIKFSALKHAGGFSPPSCDSSLGFALSYRNIPIVSIPIPDTSPSPSKIFDMYMQGLRWYNGCNLYIQELNNVKPTLRVYTNALLSFVNNLRWFLITPLCLIAAISILILAIIKKSNYYLAYILILVIVTLFRHFLLFYAYQQLHDFAKPKVNTVLPNLWSWMTKYFLCYLVMRLIWSIPPWHYYVLQFLNKNVVITSTPKSKNYFS</sequence>
<geneLocation type="plasmid" evidence="2 3">
    <name>pMIC7113.01</name>
</geneLocation>
<keyword evidence="2" id="KW-0614">Plasmid</keyword>
<gene>
    <name evidence="2" type="ORF">Mic7113_6469</name>
</gene>
<proteinExistence type="predicted"/>
<dbReference type="AlphaFoldDB" id="K9WQI6"/>
<evidence type="ECO:0000256" key="1">
    <source>
        <dbReference type="SAM" id="Phobius"/>
    </source>
</evidence>
<keyword evidence="3" id="KW-1185">Reference proteome</keyword>
<dbReference type="Proteomes" id="UP000010471">
    <property type="component" value="Plasmid pMIC7113.01"/>
</dbReference>
<protein>
    <recommendedName>
        <fullName evidence="4">Glycosyltransferase 2-like domain-containing protein</fullName>
    </recommendedName>
</protein>
<dbReference type="OrthoDB" id="7431422at2"/>
<evidence type="ECO:0008006" key="4">
    <source>
        <dbReference type="Google" id="ProtNLM"/>
    </source>
</evidence>
<reference evidence="2 3" key="1">
    <citation type="submission" date="2012-06" db="EMBL/GenBank/DDBJ databases">
        <title>Finished plasmid 1 of genome of Microcoleus sp. PCC 7113.</title>
        <authorList>
            <consortium name="US DOE Joint Genome Institute"/>
            <person name="Gugger M."/>
            <person name="Coursin T."/>
            <person name="Rippka R."/>
            <person name="Tandeau De Marsac N."/>
            <person name="Huntemann M."/>
            <person name="Wei C.-L."/>
            <person name="Han J."/>
            <person name="Detter J.C."/>
            <person name="Han C."/>
            <person name="Tapia R."/>
            <person name="Chen A."/>
            <person name="Kyrpides N."/>
            <person name="Mavromatis K."/>
            <person name="Markowitz V."/>
            <person name="Szeto E."/>
            <person name="Ivanova N."/>
            <person name="Pagani I."/>
            <person name="Pati A."/>
            <person name="Goodwin L."/>
            <person name="Nordberg H.P."/>
            <person name="Cantor M.N."/>
            <person name="Hua S.X."/>
            <person name="Woyke T."/>
            <person name="Kerfeld C.A."/>
        </authorList>
    </citation>
    <scope>NUCLEOTIDE SEQUENCE [LARGE SCALE GENOMIC DNA]</scope>
    <source>
        <strain evidence="2 3">PCC 7113</strain>
        <plasmid evidence="2 3">pMIC7113.01</plasmid>
    </source>
</reference>
<dbReference type="RefSeq" id="WP_015186176.1">
    <property type="nucleotide sequence ID" value="NC_019739.1"/>
</dbReference>
<dbReference type="Gene3D" id="3.90.550.10">
    <property type="entry name" value="Spore Coat Polysaccharide Biosynthesis Protein SpsA, Chain A"/>
    <property type="match status" value="1"/>
</dbReference>
<dbReference type="EMBL" id="CP003631">
    <property type="protein sequence ID" value="AFZ22049.1"/>
    <property type="molecule type" value="Genomic_DNA"/>
</dbReference>
<organism evidence="2 3">
    <name type="scientific">Allocoleopsis franciscana PCC 7113</name>
    <dbReference type="NCBI Taxonomy" id="1173027"/>
    <lineage>
        <taxon>Bacteria</taxon>
        <taxon>Bacillati</taxon>
        <taxon>Cyanobacteriota</taxon>
        <taxon>Cyanophyceae</taxon>
        <taxon>Coleofasciculales</taxon>
        <taxon>Coleofasciculaceae</taxon>
        <taxon>Allocoleopsis</taxon>
        <taxon>Allocoleopsis franciscana</taxon>
    </lineage>
</organism>
<dbReference type="SUPFAM" id="SSF53448">
    <property type="entry name" value="Nucleotide-diphospho-sugar transferases"/>
    <property type="match status" value="1"/>
</dbReference>
<evidence type="ECO:0000313" key="2">
    <source>
        <dbReference type="EMBL" id="AFZ22049.1"/>
    </source>
</evidence>
<dbReference type="InterPro" id="IPR029044">
    <property type="entry name" value="Nucleotide-diphossugar_trans"/>
</dbReference>
<evidence type="ECO:0000313" key="3">
    <source>
        <dbReference type="Proteomes" id="UP000010471"/>
    </source>
</evidence>
<keyword evidence="1" id="KW-0472">Membrane</keyword>
<feature type="transmembrane region" description="Helical" evidence="1">
    <location>
        <begin position="325"/>
        <end position="346"/>
    </location>
</feature>
<accession>K9WQI6</accession>
<keyword evidence="1" id="KW-1133">Transmembrane helix</keyword>
<feature type="transmembrane region" description="Helical" evidence="1">
    <location>
        <begin position="393"/>
        <end position="411"/>
    </location>
</feature>